<reference evidence="1 4" key="2">
    <citation type="submission" date="2017-06" db="EMBL/GenBank/DDBJ databases">
        <authorList>
            <person name="Kim H.J."/>
            <person name="Triplett B.A."/>
        </authorList>
    </citation>
    <scope>NUCLEOTIDE SEQUENCE [LARGE SCALE GENOMIC DNA]</scope>
    <source>
        <strain evidence="1 4">594</strain>
    </source>
</reference>
<evidence type="ECO:0000313" key="6">
    <source>
        <dbReference type="Proteomes" id="UP000515598"/>
    </source>
</evidence>
<dbReference type="Proteomes" id="UP000197090">
    <property type="component" value="Unassembled WGS sequence"/>
</dbReference>
<evidence type="ECO:0000313" key="1">
    <source>
        <dbReference type="EMBL" id="OWQ76490.1"/>
    </source>
</evidence>
<dbReference type="AlphaFoldDB" id="A0A0K2Z3J5"/>
<gene>
    <name evidence="1" type="ORF">CEE63_06350</name>
    <name evidence="2" type="ORF">CEK00_13125</name>
    <name evidence="3" type="ORF">GPNADHDJ_00962</name>
</gene>
<name>A0A0K2Z3J5_STEMA</name>
<dbReference type="EMBL" id="NJGC01000014">
    <property type="protein sequence ID" value="PAM70697.1"/>
    <property type="molecule type" value="Genomic_DNA"/>
</dbReference>
<reference evidence="3 6" key="3">
    <citation type="submission" date="2020-08" db="EMBL/GenBank/DDBJ databases">
        <title>Phenotypic and transcriptomic analysis of seven clinical Stenotrophomonas maltophilia isolates identify a small set of shared and commonly regulated genes involved in biofilm lifestyle.</title>
        <authorList>
            <person name="Alio I."/>
            <person name="Gudzuhn M."/>
            <person name="Streit W."/>
        </authorList>
    </citation>
    <scope>NUCLEOTIDE SEQUENCE [LARGE SCALE GENOMIC DNA]</scope>
    <source>
        <strain evidence="3 6">UHH_SKK55</strain>
    </source>
</reference>
<organism evidence="1 4">
    <name type="scientific">Stenotrophomonas maltophilia</name>
    <name type="common">Pseudomonas maltophilia</name>
    <name type="synonym">Xanthomonas maltophilia</name>
    <dbReference type="NCBI Taxonomy" id="40324"/>
    <lineage>
        <taxon>Bacteria</taxon>
        <taxon>Pseudomonadati</taxon>
        <taxon>Pseudomonadota</taxon>
        <taxon>Gammaproteobacteria</taxon>
        <taxon>Lysobacterales</taxon>
        <taxon>Lysobacteraceae</taxon>
        <taxon>Stenotrophomonas</taxon>
        <taxon>Stenotrophomonas maltophilia group</taxon>
    </lineage>
</organism>
<reference evidence="2 5" key="1">
    <citation type="submission" date="2017-06" db="EMBL/GenBank/DDBJ databases">
        <title>Genome sequencing and assembly of Stenotrophomonas maltophilia DF07.</title>
        <authorList>
            <person name="Iyer R."/>
        </authorList>
    </citation>
    <scope>NUCLEOTIDE SEQUENCE [LARGE SCALE GENOMIC DNA]</scope>
    <source>
        <strain evidence="2 5">DF07</strain>
    </source>
</reference>
<accession>A0A0K2Z3J5</accession>
<dbReference type="EMBL" id="NIVX01000046">
    <property type="protein sequence ID" value="OWQ76490.1"/>
    <property type="molecule type" value="Genomic_DNA"/>
</dbReference>
<evidence type="ECO:0000313" key="3">
    <source>
        <dbReference type="EMBL" id="QNG76780.1"/>
    </source>
</evidence>
<proteinExistence type="predicted"/>
<sequence length="85" mass="9590">MQSTLQVTLYGPQGDTPALQLPQMEGPSVAIPEAVLRRLVSDLYTTRSLLNPEQLDEARQELDRVLERWADIHEGLLLDVEVHGR</sequence>
<evidence type="ECO:0000313" key="2">
    <source>
        <dbReference type="EMBL" id="PAM70697.1"/>
    </source>
</evidence>
<dbReference type="RefSeq" id="WP_005419663.1">
    <property type="nucleotide sequence ID" value="NZ_CP040433.1"/>
</dbReference>
<dbReference type="Proteomes" id="UP000216433">
    <property type="component" value="Unassembled WGS sequence"/>
</dbReference>
<evidence type="ECO:0000313" key="4">
    <source>
        <dbReference type="Proteomes" id="UP000197090"/>
    </source>
</evidence>
<protein>
    <submittedName>
        <fullName evidence="1">Uncharacterized protein</fullName>
    </submittedName>
</protein>
<evidence type="ECO:0000313" key="5">
    <source>
        <dbReference type="Proteomes" id="UP000216433"/>
    </source>
</evidence>
<dbReference type="Proteomes" id="UP000515598">
    <property type="component" value="Chromosome"/>
</dbReference>
<dbReference type="EMBL" id="CP060025">
    <property type="protein sequence ID" value="QNG76780.1"/>
    <property type="molecule type" value="Genomic_DNA"/>
</dbReference>